<proteinExistence type="predicted"/>
<gene>
    <name evidence="2" type="ORF">AKJ09_09491</name>
</gene>
<name>A0A0K1QAR9_9BACT</name>
<keyword evidence="3" id="KW-1185">Reference proteome</keyword>
<feature type="repeat" description="TPR" evidence="1">
    <location>
        <begin position="48"/>
        <end position="81"/>
    </location>
</feature>
<sequence>MALLMTAPASASSALELVRVARAHEVAHEEDTALRRYMEALSLDPTCDEAYLGLGALRTRRGDLREAERVYSLALEHVPELQQARRARAFVRHALGMRDQAVADLLAPTGQGTPETLRILAQWHGEDGQTPAQLAVWRRIAVLAAETNDSALAREAQLHVRALLVLVREADPAAWPADDRGDRRLFAALARRAGR</sequence>
<evidence type="ECO:0000313" key="2">
    <source>
        <dbReference type="EMBL" id="AKV02828.1"/>
    </source>
</evidence>
<dbReference type="SUPFAM" id="SSF48452">
    <property type="entry name" value="TPR-like"/>
    <property type="match status" value="1"/>
</dbReference>
<keyword evidence="1" id="KW-0802">TPR repeat</keyword>
<reference evidence="2 3" key="1">
    <citation type="submission" date="2015-08" db="EMBL/GenBank/DDBJ databases">
        <authorList>
            <person name="Babu N.S."/>
            <person name="Beckwith C.J."/>
            <person name="Beseler K.G."/>
            <person name="Brison A."/>
            <person name="Carone J.V."/>
            <person name="Caskin T.P."/>
            <person name="Diamond M."/>
            <person name="Durham M.E."/>
            <person name="Foxe J.M."/>
            <person name="Go M."/>
            <person name="Henderson B.A."/>
            <person name="Jones I.B."/>
            <person name="McGettigan J.A."/>
            <person name="Micheletti S.J."/>
            <person name="Nasrallah M.E."/>
            <person name="Ortiz D."/>
            <person name="Piller C.R."/>
            <person name="Privatt S.R."/>
            <person name="Schneider S.L."/>
            <person name="Sharp S."/>
            <person name="Smith T.C."/>
            <person name="Stanton J.D."/>
            <person name="Ullery H.E."/>
            <person name="Wilson R.J."/>
            <person name="Serrano M.G."/>
            <person name="Buck G."/>
            <person name="Lee V."/>
            <person name="Wang Y."/>
            <person name="Carvalho R."/>
            <person name="Voegtly L."/>
            <person name="Shi R."/>
            <person name="Duckworth R."/>
            <person name="Johnson A."/>
            <person name="Loviza R."/>
            <person name="Walstead R."/>
            <person name="Shah Z."/>
            <person name="Kiflezghi M."/>
            <person name="Wade K."/>
            <person name="Ball S.L."/>
            <person name="Bradley K.W."/>
            <person name="Asai D.J."/>
            <person name="Bowman C.A."/>
            <person name="Russell D.A."/>
            <person name="Pope W.H."/>
            <person name="Jacobs-Sera D."/>
            <person name="Hendrix R.W."/>
            <person name="Hatfull G.F."/>
        </authorList>
    </citation>
    <scope>NUCLEOTIDE SEQUENCE [LARGE SCALE GENOMIC DNA]</scope>
    <source>
        <strain evidence="2 3">DSM 27648</strain>
    </source>
</reference>
<dbReference type="SMART" id="SM00028">
    <property type="entry name" value="TPR"/>
    <property type="match status" value="2"/>
</dbReference>
<organism evidence="2 3">
    <name type="scientific">Labilithrix luteola</name>
    <dbReference type="NCBI Taxonomy" id="1391654"/>
    <lineage>
        <taxon>Bacteria</taxon>
        <taxon>Pseudomonadati</taxon>
        <taxon>Myxococcota</taxon>
        <taxon>Polyangia</taxon>
        <taxon>Polyangiales</taxon>
        <taxon>Labilitrichaceae</taxon>
        <taxon>Labilithrix</taxon>
    </lineage>
</organism>
<dbReference type="Proteomes" id="UP000064967">
    <property type="component" value="Chromosome"/>
</dbReference>
<dbReference type="InterPro" id="IPR011990">
    <property type="entry name" value="TPR-like_helical_dom_sf"/>
</dbReference>
<evidence type="ECO:0000313" key="3">
    <source>
        <dbReference type="Proteomes" id="UP000064967"/>
    </source>
</evidence>
<dbReference type="PROSITE" id="PS50005">
    <property type="entry name" value="TPR"/>
    <property type="match status" value="1"/>
</dbReference>
<dbReference type="KEGG" id="llu:AKJ09_09491"/>
<accession>A0A0K1QAR9</accession>
<protein>
    <submittedName>
        <fullName evidence="2">Uncharacterized protein</fullName>
    </submittedName>
</protein>
<dbReference type="InterPro" id="IPR019734">
    <property type="entry name" value="TPR_rpt"/>
</dbReference>
<dbReference type="EMBL" id="CP012333">
    <property type="protein sequence ID" value="AKV02828.1"/>
    <property type="molecule type" value="Genomic_DNA"/>
</dbReference>
<evidence type="ECO:0000256" key="1">
    <source>
        <dbReference type="PROSITE-ProRule" id="PRU00339"/>
    </source>
</evidence>
<dbReference type="AlphaFoldDB" id="A0A0K1QAR9"/>
<dbReference type="Gene3D" id="1.25.40.10">
    <property type="entry name" value="Tetratricopeptide repeat domain"/>
    <property type="match status" value="1"/>
</dbReference>